<evidence type="ECO:0000256" key="1">
    <source>
        <dbReference type="SAM" id="MobiDB-lite"/>
    </source>
</evidence>
<feature type="compositionally biased region" description="Basic residues" evidence="1">
    <location>
        <begin position="55"/>
        <end position="66"/>
    </location>
</feature>
<feature type="region of interest" description="Disordered" evidence="1">
    <location>
        <begin position="1"/>
        <end position="66"/>
    </location>
</feature>
<evidence type="ECO:0000313" key="2">
    <source>
        <dbReference type="EMBL" id="MPC62833.1"/>
    </source>
</evidence>
<sequence>MVGSPRQKDAGKGVASPRQDYLLGSGGGARGLCGSTMPSLPNVSGKGGLKGGGPGRRRHNPREKEQ</sequence>
<feature type="compositionally biased region" description="Gly residues" evidence="1">
    <location>
        <begin position="45"/>
        <end position="54"/>
    </location>
</feature>
<proteinExistence type="predicted"/>
<organism evidence="2 3">
    <name type="scientific">Portunus trituberculatus</name>
    <name type="common">Swimming crab</name>
    <name type="synonym">Neptunus trituberculatus</name>
    <dbReference type="NCBI Taxonomy" id="210409"/>
    <lineage>
        <taxon>Eukaryota</taxon>
        <taxon>Metazoa</taxon>
        <taxon>Ecdysozoa</taxon>
        <taxon>Arthropoda</taxon>
        <taxon>Crustacea</taxon>
        <taxon>Multicrustacea</taxon>
        <taxon>Malacostraca</taxon>
        <taxon>Eumalacostraca</taxon>
        <taxon>Eucarida</taxon>
        <taxon>Decapoda</taxon>
        <taxon>Pleocyemata</taxon>
        <taxon>Brachyura</taxon>
        <taxon>Eubrachyura</taxon>
        <taxon>Portunoidea</taxon>
        <taxon>Portunidae</taxon>
        <taxon>Portuninae</taxon>
        <taxon>Portunus</taxon>
    </lineage>
</organism>
<accession>A0A5B7GYP9</accession>
<reference evidence="2 3" key="1">
    <citation type="submission" date="2019-05" db="EMBL/GenBank/DDBJ databases">
        <title>Another draft genome of Portunus trituberculatus and its Hox gene families provides insights of decapod evolution.</title>
        <authorList>
            <person name="Jeong J.-H."/>
            <person name="Song I."/>
            <person name="Kim S."/>
            <person name="Choi T."/>
            <person name="Kim D."/>
            <person name="Ryu S."/>
            <person name="Kim W."/>
        </authorList>
    </citation>
    <scope>NUCLEOTIDE SEQUENCE [LARGE SCALE GENOMIC DNA]</scope>
    <source>
        <tissue evidence="2">Muscle</tissue>
    </source>
</reference>
<dbReference type="Proteomes" id="UP000324222">
    <property type="component" value="Unassembled WGS sequence"/>
</dbReference>
<evidence type="ECO:0000313" key="3">
    <source>
        <dbReference type="Proteomes" id="UP000324222"/>
    </source>
</evidence>
<name>A0A5B7GYP9_PORTR</name>
<protein>
    <submittedName>
        <fullName evidence="2">Uncharacterized protein</fullName>
    </submittedName>
</protein>
<comment type="caution">
    <text evidence="2">The sequence shown here is derived from an EMBL/GenBank/DDBJ whole genome shotgun (WGS) entry which is preliminary data.</text>
</comment>
<gene>
    <name evidence="2" type="ORF">E2C01_056924</name>
</gene>
<dbReference type="EMBL" id="VSRR010020101">
    <property type="protein sequence ID" value="MPC62833.1"/>
    <property type="molecule type" value="Genomic_DNA"/>
</dbReference>
<feature type="compositionally biased region" description="Basic and acidic residues" evidence="1">
    <location>
        <begin position="1"/>
        <end position="11"/>
    </location>
</feature>
<dbReference type="AlphaFoldDB" id="A0A5B7GYP9"/>
<keyword evidence="3" id="KW-1185">Reference proteome</keyword>